<evidence type="ECO:0000313" key="1">
    <source>
        <dbReference type="EMBL" id="KAF0475626.1"/>
    </source>
</evidence>
<keyword evidence="2" id="KW-1185">Reference proteome</keyword>
<reference evidence="1 2" key="1">
    <citation type="journal article" date="2019" name="Environ. Microbiol.">
        <title>At the nexus of three kingdoms: the genome of the mycorrhizal fungus Gigaspora margarita provides insights into plant, endobacterial and fungal interactions.</title>
        <authorList>
            <person name="Venice F."/>
            <person name="Ghignone S."/>
            <person name="Salvioli di Fossalunga A."/>
            <person name="Amselem J."/>
            <person name="Novero M."/>
            <person name="Xianan X."/>
            <person name="Sedzielewska Toro K."/>
            <person name="Morin E."/>
            <person name="Lipzen A."/>
            <person name="Grigoriev I.V."/>
            <person name="Henrissat B."/>
            <person name="Martin F.M."/>
            <person name="Bonfante P."/>
        </authorList>
    </citation>
    <scope>NUCLEOTIDE SEQUENCE [LARGE SCALE GENOMIC DNA]</scope>
    <source>
        <strain evidence="1 2">BEG34</strain>
    </source>
</reference>
<organism evidence="1 2">
    <name type="scientific">Gigaspora margarita</name>
    <dbReference type="NCBI Taxonomy" id="4874"/>
    <lineage>
        <taxon>Eukaryota</taxon>
        <taxon>Fungi</taxon>
        <taxon>Fungi incertae sedis</taxon>
        <taxon>Mucoromycota</taxon>
        <taxon>Glomeromycotina</taxon>
        <taxon>Glomeromycetes</taxon>
        <taxon>Diversisporales</taxon>
        <taxon>Gigasporaceae</taxon>
        <taxon>Gigaspora</taxon>
    </lineage>
</organism>
<comment type="caution">
    <text evidence="1">The sequence shown here is derived from an EMBL/GenBank/DDBJ whole genome shotgun (WGS) entry which is preliminary data.</text>
</comment>
<sequence>MGTPSPSKKLRDLLHFPNIPTWRRNKQDVKQLVGYLPIIKTSSSLDKTIVRQIFHKCLEIILEPIRSLSENGIDLQFGDKYIWFFPKILTIITDWPEATTFCLTYKSTNSICPCHFCLIERKNLANLKISKSKLEFRTYQNIQNYLKNAEEKLVYIELVQNYFWRFYNINIYEATVIDRMHHLDLGLYNHQITFTCDLLKSKYRYLILNKIDNRLANIPRHSGLKIFKNEIQTANTANKYCNLMKIMIFVLDNLTEDNDLNKILMKVYDDWNNMYLMSRYEEFSEKDLGNFEKLIRSWAKQFVNIF</sequence>
<dbReference type="Proteomes" id="UP000439903">
    <property type="component" value="Unassembled WGS sequence"/>
</dbReference>
<proteinExistence type="predicted"/>
<accession>A0A8H4AAJ1</accession>
<protein>
    <submittedName>
        <fullName evidence="1">Uncharacterized protein</fullName>
    </submittedName>
</protein>
<dbReference type="EMBL" id="WTPW01000843">
    <property type="protein sequence ID" value="KAF0475626.1"/>
    <property type="molecule type" value="Genomic_DNA"/>
</dbReference>
<name>A0A8H4AAJ1_GIGMA</name>
<dbReference type="AlphaFoldDB" id="A0A8H4AAJ1"/>
<dbReference type="Pfam" id="PF18759">
    <property type="entry name" value="Plavaka"/>
    <property type="match status" value="1"/>
</dbReference>
<dbReference type="OrthoDB" id="2418900at2759"/>
<gene>
    <name evidence="1" type="ORF">F8M41_024585</name>
</gene>
<dbReference type="InterPro" id="IPR041078">
    <property type="entry name" value="Plavaka"/>
</dbReference>
<evidence type="ECO:0000313" key="2">
    <source>
        <dbReference type="Proteomes" id="UP000439903"/>
    </source>
</evidence>